<feature type="domain" description="HTH luxR-type" evidence="1">
    <location>
        <begin position="225"/>
        <end position="282"/>
    </location>
</feature>
<dbReference type="InterPro" id="IPR036388">
    <property type="entry name" value="WH-like_DNA-bd_sf"/>
</dbReference>
<dbReference type="InterPro" id="IPR016032">
    <property type="entry name" value="Sig_transdc_resp-reg_C-effctor"/>
</dbReference>
<comment type="caution">
    <text evidence="2">The sequence shown here is derived from an EMBL/GenBank/DDBJ whole genome shotgun (WGS) entry which is preliminary data.</text>
</comment>
<proteinExistence type="predicted"/>
<protein>
    <submittedName>
        <fullName evidence="2">Alpha/beta hydrolase</fullName>
    </submittedName>
</protein>
<organism evidence="2 3">
    <name type="scientific">Pseudodonghicola flavimaris</name>
    <dbReference type="NCBI Taxonomy" id="3050036"/>
    <lineage>
        <taxon>Bacteria</taxon>
        <taxon>Pseudomonadati</taxon>
        <taxon>Pseudomonadota</taxon>
        <taxon>Alphaproteobacteria</taxon>
        <taxon>Rhodobacterales</taxon>
        <taxon>Paracoccaceae</taxon>
        <taxon>Pseudodonghicola</taxon>
    </lineage>
</organism>
<dbReference type="SUPFAM" id="SSF53474">
    <property type="entry name" value="alpha/beta-Hydrolases"/>
    <property type="match status" value="1"/>
</dbReference>
<dbReference type="RefSeq" id="WP_284482581.1">
    <property type="nucleotide sequence ID" value="NZ_JASNJD010000018.1"/>
</dbReference>
<dbReference type="Proteomes" id="UP001243757">
    <property type="component" value="Unassembled WGS sequence"/>
</dbReference>
<name>A0ABT7F5C6_9RHOB</name>
<sequence length="601" mass="66680">MTDKRDDLSLGDQKFLFDPDSWEPAEEAGTAEPIDLEIIATTYRSIVDQDAFEEMVASWRTKIDTLGPDKTLGRGISRQLFGQLTQARRTMETLDIPVENDPLKKAVTDVAGPAIVLSPNGRAAATNIAGERAFGVQEGAFLDPSVIAPSSAADYAALRRAAGGQGNAGHAILTIAPETGAEDTGGSFLAEAYLIQTHGQSEHYVAIRTLEVDWTERVADRLRQAFGLSAAEAEVARLFFQLRNLDQVAERRGVSRLTVRTQIKSIMAKAGAPTNVDLMRMLSMVANREVMEQRGEAPVWHDPLDRERRIRLDDGRVVAWTWMGAESGTPAVMLRGFPMTYILPAEAEERLRRAGVKLYALSRPGYGNSSLHQDLSARADNLAALRAFLDHEITGPCVGIGMSNGLVPLLEEQHANPDRFRALIAIGYTGVLDRSGIHRLQPIQQTMTRLAARAPWLVELMAKSGHRMMRHYGVDWYLERAYRTRPIDIRTCRDPNMVALIRNACAHLLKQGHGAFVRDLQLAVAEIDEVIEALTIPMLFLAPTEDGVFDVRRYRDLETRNPLIRVEPVPEAGELIFYQQSRLIVDRIIQAVQQNRIAPAD</sequence>
<dbReference type="EMBL" id="JASNJD010000018">
    <property type="protein sequence ID" value="MDK3019808.1"/>
    <property type="molecule type" value="Genomic_DNA"/>
</dbReference>
<dbReference type="Gene3D" id="1.10.10.10">
    <property type="entry name" value="Winged helix-like DNA-binding domain superfamily/Winged helix DNA-binding domain"/>
    <property type="match status" value="1"/>
</dbReference>
<evidence type="ECO:0000313" key="3">
    <source>
        <dbReference type="Proteomes" id="UP001243757"/>
    </source>
</evidence>
<keyword evidence="3" id="KW-1185">Reference proteome</keyword>
<dbReference type="InterPro" id="IPR000792">
    <property type="entry name" value="Tscrpt_reg_LuxR_C"/>
</dbReference>
<dbReference type="SMART" id="SM00421">
    <property type="entry name" value="HTH_LUXR"/>
    <property type="match status" value="1"/>
</dbReference>
<dbReference type="SUPFAM" id="SSF46894">
    <property type="entry name" value="C-terminal effector domain of the bipartite response regulators"/>
    <property type="match status" value="1"/>
</dbReference>
<accession>A0ABT7F5C6</accession>
<gene>
    <name evidence="2" type="ORF">QO033_19170</name>
</gene>
<keyword evidence="2" id="KW-0378">Hydrolase</keyword>
<dbReference type="Gene3D" id="3.40.50.1820">
    <property type="entry name" value="alpha/beta hydrolase"/>
    <property type="match status" value="1"/>
</dbReference>
<evidence type="ECO:0000313" key="2">
    <source>
        <dbReference type="EMBL" id="MDK3019808.1"/>
    </source>
</evidence>
<dbReference type="InterPro" id="IPR029058">
    <property type="entry name" value="AB_hydrolase_fold"/>
</dbReference>
<dbReference type="GO" id="GO:0016787">
    <property type="term" value="F:hydrolase activity"/>
    <property type="evidence" value="ECO:0007669"/>
    <property type="project" value="UniProtKB-KW"/>
</dbReference>
<evidence type="ECO:0000259" key="1">
    <source>
        <dbReference type="SMART" id="SM00421"/>
    </source>
</evidence>
<reference evidence="2 3" key="1">
    <citation type="submission" date="2023-05" db="EMBL/GenBank/DDBJ databases">
        <title>Pseudodonghicola sp. nov.</title>
        <authorList>
            <person name="Huang J."/>
        </authorList>
    </citation>
    <scope>NUCLEOTIDE SEQUENCE [LARGE SCALE GENOMIC DNA]</scope>
    <source>
        <strain evidence="2 3">IC7</strain>
    </source>
</reference>